<evidence type="ECO:0000313" key="1">
    <source>
        <dbReference type="EMBL" id="CAG8646175.1"/>
    </source>
</evidence>
<accession>A0A9N9H1M4</accession>
<gene>
    <name evidence="1" type="ORF">DERYTH_LOCUS9927</name>
</gene>
<dbReference type="Proteomes" id="UP000789405">
    <property type="component" value="Unassembled WGS sequence"/>
</dbReference>
<protein>
    <submittedName>
        <fullName evidence="1">12504_t:CDS:1</fullName>
    </submittedName>
</protein>
<sequence length="43" mass="5144">MLEKRNVEKKILGKKCNVWKKQVSENSKCWGKLNIRKVNINEE</sequence>
<reference evidence="1" key="1">
    <citation type="submission" date="2021-06" db="EMBL/GenBank/DDBJ databases">
        <authorList>
            <person name="Kallberg Y."/>
            <person name="Tangrot J."/>
            <person name="Rosling A."/>
        </authorList>
    </citation>
    <scope>NUCLEOTIDE SEQUENCE</scope>
    <source>
        <strain evidence="1">MA453B</strain>
    </source>
</reference>
<keyword evidence="2" id="KW-1185">Reference proteome</keyword>
<organism evidence="1 2">
    <name type="scientific">Dentiscutata erythropus</name>
    <dbReference type="NCBI Taxonomy" id="1348616"/>
    <lineage>
        <taxon>Eukaryota</taxon>
        <taxon>Fungi</taxon>
        <taxon>Fungi incertae sedis</taxon>
        <taxon>Mucoromycota</taxon>
        <taxon>Glomeromycotina</taxon>
        <taxon>Glomeromycetes</taxon>
        <taxon>Diversisporales</taxon>
        <taxon>Gigasporaceae</taxon>
        <taxon>Dentiscutata</taxon>
    </lineage>
</organism>
<dbReference type="EMBL" id="CAJVPY010005582">
    <property type="protein sequence ID" value="CAG8646175.1"/>
    <property type="molecule type" value="Genomic_DNA"/>
</dbReference>
<proteinExistence type="predicted"/>
<name>A0A9N9H1M4_9GLOM</name>
<evidence type="ECO:0000313" key="2">
    <source>
        <dbReference type="Proteomes" id="UP000789405"/>
    </source>
</evidence>
<dbReference type="AlphaFoldDB" id="A0A9N9H1M4"/>
<comment type="caution">
    <text evidence="1">The sequence shown here is derived from an EMBL/GenBank/DDBJ whole genome shotgun (WGS) entry which is preliminary data.</text>
</comment>